<dbReference type="Proteomes" id="UP000015750">
    <property type="component" value="Unassembled WGS sequence"/>
</dbReference>
<organism evidence="1 2">
    <name type="scientific">Enterococcus faecalis RP2S-4</name>
    <dbReference type="NCBI Taxonomy" id="1244145"/>
    <lineage>
        <taxon>Bacteria</taxon>
        <taxon>Bacillati</taxon>
        <taxon>Bacillota</taxon>
        <taxon>Bacilli</taxon>
        <taxon>Lactobacillales</taxon>
        <taxon>Enterococcaceae</taxon>
        <taxon>Enterococcus</taxon>
    </lineage>
</organism>
<evidence type="ECO:0000313" key="2">
    <source>
        <dbReference type="Proteomes" id="UP000015750"/>
    </source>
</evidence>
<dbReference type="EMBL" id="ATIR01000041">
    <property type="protein sequence ID" value="EPI08969.1"/>
    <property type="molecule type" value="Genomic_DNA"/>
</dbReference>
<reference evidence="1 2" key="1">
    <citation type="submission" date="2013-06" db="EMBL/GenBank/DDBJ databases">
        <authorList>
            <person name="Weinstock G."/>
            <person name="Sodergren E."/>
            <person name="Lobos E.A."/>
            <person name="Fulton L."/>
            <person name="Fulton R."/>
            <person name="Courtney L."/>
            <person name="Fronick C."/>
            <person name="O'Laughlin M."/>
            <person name="Godfrey J."/>
            <person name="Wilson R.M."/>
            <person name="Miner T."/>
            <person name="Farmer C."/>
            <person name="Delehaunty K."/>
            <person name="Cordes M."/>
            <person name="Minx P."/>
            <person name="Tomlinson C."/>
            <person name="Chen J."/>
            <person name="Wollam A."/>
            <person name="Pepin K.H."/>
            <person name="Bhonagiri V."/>
            <person name="Zhang X."/>
            <person name="Warren W."/>
            <person name="Mitreva M."/>
            <person name="Mardis E.R."/>
            <person name="Wilson R.K."/>
        </authorList>
    </citation>
    <scope>NUCLEOTIDE SEQUENCE [LARGE SCALE GENOMIC DNA]</scope>
    <source>
        <strain evidence="1 2">RP2S-4</strain>
    </source>
</reference>
<dbReference type="AlphaFoldDB" id="A0ABC9TJN4"/>
<proteinExistence type="predicted"/>
<dbReference type="InterPro" id="IPR042088">
    <property type="entry name" value="OligoPept_F_C"/>
</dbReference>
<sequence>MNWTDDLNGLFALAHESMGAILNYQSRNVNFLNVQHSIFLTELYSQIMENEVKEYLLQNYSDNVSIRSVVRERELIRFKDNVIKTIINTEFERKSFSIHHSESIDSITLSKIYERVSKSIYEACDGFYSNKKNNVNWVKQAHVFNPFYESNYVVTYFLAKYIKKNPGSFNQLTAVSEIGSQHSDEKIISNFLNVDLENFIQDIKRNWRNYCQ</sequence>
<accession>A0ABC9TJN4</accession>
<name>A0ABC9TJN4_ENTFL</name>
<gene>
    <name evidence="1" type="ORF">D358_01399</name>
</gene>
<dbReference type="SUPFAM" id="SSF55486">
    <property type="entry name" value="Metalloproteases ('zincins'), catalytic domain"/>
    <property type="match status" value="1"/>
</dbReference>
<comment type="caution">
    <text evidence="1">The sequence shown here is derived from an EMBL/GenBank/DDBJ whole genome shotgun (WGS) entry which is preliminary data.</text>
</comment>
<dbReference type="Gene3D" id="1.10.1370.20">
    <property type="entry name" value="Oligoendopeptidase f, C-terminal domain"/>
    <property type="match status" value="1"/>
</dbReference>
<evidence type="ECO:0000313" key="1">
    <source>
        <dbReference type="EMBL" id="EPI08969.1"/>
    </source>
</evidence>
<protein>
    <submittedName>
        <fullName evidence="1">Uncharacterized protein</fullName>
    </submittedName>
</protein>